<dbReference type="Pfam" id="PF05724">
    <property type="entry name" value="TPMT"/>
    <property type="match status" value="1"/>
</dbReference>
<dbReference type="GO" id="GO:0032259">
    <property type="term" value="P:methylation"/>
    <property type="evidence" value="ECO:0007669"/>
    <property type="project" value="UniProtKB-KW"/>
</dbReference>
<dbReference type="STRING" id="550540.Fbal_3334"/>
<sequence length="218" mass="24023">MEAAFWHDKWERGITGFHLDHINPHLAEHWPQLNLPGGTPVLVPLCGKSLDLAYLAGEGHPVLGVELNALAVDALFASLGQTPTVSQEGALLRHQFDELTVLQGDLFQVTPEQTRHCTAFYDRAALIALPAPMRDRYVTALAELLPSGAVGLLVTLDYPQDALAGPPFAVAEQEVVERLSPWFVVEKLASHDVLADNPRFVAKGAPWLQEEVYRLVRR</sequence>
<proteinExistence type="inferred from homology"/>
<dbReference type="KEGG" id="fbl:Fbal_3334"/>
<protein>
    <recommendedName>
        <fullName evidence="4 9">Thiopurine S-methyltransferase</fullName>
        <ecNumber evidence="4 9">2.1.1.67</ecNumber>
    </recommendedName>
    <alternativeName>
        <fullName evidence="9">Thiopurine methyltransferase</fullName>
    </alternativeName>
</protein>
<keyword evidence="6 9" id="KW-0489">Methyltransferase</keyword>
<feature type="binding site" evidence="9">
    <location>
        <position position="10"/>
    </location>
    <ligand>
        <name>S-adenosyl-L-methionine</name>
        <dbReference type="ChEBI" id="CHEBI:59789"/>
    </ligand>
</feature>
<dbReference type="NCBIfam" id="TIGR03840">
    <property type="entry name" value="TMPT_Se_Te"/>
    <property type="match status" value="1"/>
</dbReference>
<evidence type="ECO:0000256" key="2">
    <source>
        <dbReference type="ARBA" id="ARBA00004496"/>
    </source>
</evidence>
<dbReference type="PANTHER" id="PTHR10259:SF11">
    <property type="entry name" value="THIOPURINE S-METHYLTRANSFERASE"/>
    <property type="match status" value="1"/>
</dbReference>
<evidence type="ECO:0000256" key="9">
    <source>
        <dbReference type="HAMAP-Rule" id="MF_00812"/>
    </source>
</evidence>
<comment type="catalytic activity">
    <reaction evidence="1 9">
        <text>S-adenosyl-L-methionine + a thiopurine = S-adenosyl-L-homocysteine + a thiopurine S-methylether.</text>
        <dbReference type="EC" id="2.1.1.67"/>
    </reaction>
</comment>
<evidence type="ECO:0000256" key="1">
    <source>
        <dbReference type="ARBA" id="ARBA00000903"/>
    </source>
</evidence>
<dbReference type="NCBIfam" id="NF009732">
    <property type="entry name" value="PRK13255.1"/>
    <property type="match status" value="1"/>
</dbReference>
<keyword evidence="5 9" id="KW-0963">Cytoplasm</keyword>
<dbReference type="InterPro" id="IPR022474">
    <property type="entry name" value="Thiopur_S-MeTfrase_Se/Te_detox"/>
</dbReference>
<name>E1SLI2_FERBD</name>
<evidence type="ECO:0000256" key="4">
    <source>
        <dbReference type="ARBA" id="ARBA00011905"/>
    </source>
</evidence>
<keyword evidence="8 9" id="KW-0949">S-adenosyl-L-methionine</keyword>
<dbReference type="PIRSF" id="PIRSF023956">
    <property type="entry name" value="Thiopurine_S-methyltransferase"/>
    <property type="match status" value="1"/>
</dbReference>
<dbReference type="GeneID" id="67183550"/>
<dbReference type="GO" id="GO:0010038">
    <property type="term" value="P:response to metal ion"/>
    <property type="evidence" value="ECO:0007669"/>
    <property type="project" value="InterPro"/>
</dbReference>
<dbReference type="Gene3D" id="3.40.50.150">
    <property type="entry name" value="Vaccinia Virus protein VP39"/>
    <property type="match status" value="1"/>
</dbReference>
<comment type="similarity">
    <text evidence="3 9">Belongs to the class I-like SAM-binding methyltransferase superfamily. TPMT family.</text>
</comment>
<evidence type="ECO:0000256" key="3">
    <source>
        <dbReference type="ARBA" id="ARBA00008145"/>
    </source>
</evidence>
<dbReference type="HOGENOM" id="CLU_085515_1_0_6"/>
<organism evidence="10 11">
    <name type="scientific">Ferrimonas balearica (strain DSM 9799 / CCM 4581 / KCTC 23876 / PAT)</name>
    <dbReference type="NCBI Taxonomy" id="550540"/>
    <lineage>
        <taxon>Bacteria</taxon>
        <taxon>Pseudomonadati</taxon>
        <taxon>Pseudomonadota</taxon>
        <taxon>Gammaproteobacteria</taxon>
        <taxon>Alteromonadales</taxon>
        <taxon>Ferrimonadaceae</taxon>
        <taxon>Ferrimonas</taxon>
    </lineage>
</organism>
<evidence type="ECO:0000256" key="6">
    <source>
        <dbReference type="ARBA" id="ARBA00022603"/>
    </source>
</evidence>
<evidence type="ECO:0000313" key="10">
    <source>
        <dbReference type="EMBL" id="ADN77533.1"/>
    </source>
</evidence>
<evidence type="ECO:0000313" key="11">
    <source>
        <dbReference type="Proteomes" id="UP000006683"/>
    </source>
</evidence>
<dbReference type="EC" id="2.1.1.67" evidence="4 9"/>
<dbReference type="EMBL" id="CP002209">
    <property type="protein sequence ID" value="ADN77533.1"/>
    <property type="molecule type" value="Genomic_DNA"/>
</dbReference>
<dbReference type="InterPro" id="IPR008854">
    <property type="entry name" value="TPMT"/>
</dbReference>
<dbReference type="GO" id="GO:0008119">
    <property type="term" value="F:thiopurine S-methyltransferase activity"/>
    <property type="evidence" value="ECO:0007669"/>
    <property type="project" value="UniProtKB-UniRule"/>
</dbReference>
<dbReference type="InterPro" id="IPR029063">
    <property type="entry name" value="SAM-dependent_MTases_sf"/>
</dbReference>
<dbReference type="RefSeq" id="WP_013346839.1">
    <property type="nucleotide sequence ID" value="NC_014541.1"/>
</dbReference>
<feature type="binding site" evidence="9">
    <location>
        <position position="45"/>
    </location>
    <ligand>
        <name>S-adenosyl-L-methionine</name>
        <dbReference type="ChEBI" id="CHEBI:59789"/>
    </ligand>
</feature>
<dbReference type="AlphaFoldDB" id="E1SLI2"/>
<feature type="binding site" evidence="9">
    <location>
        <position position="66"/>
    </location>
    <ligand>
        <name>S-adenosyl-L-methionine</name>
        <dbReference type="ChEBI" id="CHEBI:59789"/>
    </ligand>
</feature>
<comment type="subcellular location">
    <subcellularLocation>
        <location evidence="2 9">Cytoplasm</location>
    </subcellularLocation>
</comment>
<dbReference type="PROSITE" id="PS51585">
    <property type="entry name" value="SAM_MT_TPMT"/>
    <property type="match status" value="1"/>
</dbReference>
<accession>E1SLI2</accession>
<evidence type="ECO:0000256" key="8">
    <source>
        <dbReference type="ARBA" id="ARBA00022691"/>
    </source>
</evidence>
<dbReference type="Proteomes" id="UP000006683">
    <property type="component" value="Chromosome"/>
</dbReference>
<dbReference type="GO" id="GO:0005737">
    <property type="term" value="C:cytoplasm"/>
    <property type="evidence" value="ECO:0007669"/>
    <property type="project" value="UniProtKB-SubCell"/>
</dbReference>
<keyword evidence="11" id="KW-1185">Reference proteome</keyword>
<feature type="binding site" evidence="9">
    <location>
        <position position="123"/>
    </location>
    <ligand>
        <name>S-adenosyl-L-methionine</name>
        <dbReference type="ChEBI" id="CHEBI:59789"/>
    </ligand>
</feature>
<dbReference type="InterPro" id="IPR025835">
    <property type="entry name" value="Thiopurine_S-MeTrfase"/>
</dbReference>
<dbReference type="HAMAP" id="MF_00812">
    <property type="entry name" value="Thiopur_methtran"/>
    <property type="match status" value="1"/>
</dbReference>
<dbReference type="PANTHER" id="PTHR10259">
    <property type="entry name" value="THIOPURINE S-METHYLTRANSFERASE"/>
    <property type="match status" value="1"/>
</dbReference>
<gene>
    <name evidence="9" type="primary">tpm</name>
    <name evidence="10" type="ordered locus">Fbal_3334</name>
</gene>
<evidence type="ECO:0000256" key="5">
    <source>
        <dbReference type="ARBA" id="ARBA00022490"/>
    </source>
</evidence>
<dbReference type="OrthoDB" id="9778208at2"/>
<keyword evidence="7 9" id="KW-0808">Transferase</keyword>
<evidence type="ECO:0000256" key="7">
    <source>
        <dbReference type="ARBA" id="ARBA00022679"/>
    </source>
</evidence>
<dbReference type="SUPFAM" id="SSF53335">
    <property type="entry name" value="S-adenosyl-L-methionine-dependent methyltransferases"/>
    <property type="match status" value="1"/>
</dbReference>
<reference evidence="10 11" key="1">
    <citation type="journal article" date="2010" name="Stand. Genomic Sci.">
        <title>Complete genome sequence of Ferrimonas balearica type strain (PAT).</title>
        <authorList>
            <person name="Nolan M."/>
            <person name="Sikorski J."/>
            <person name="Davenport K."/>
            <person name="Lucas S."/>
            <person name="Glavina Del Rio T."/>
            <person name="Tice H."/>
            <person name="Cheng J."/>
            <person name="Goodwin L."/>
            <person name="Pitluck S."/>
            <person name="Liolios K."/>
            <person name="Ivanova N."/>
            <person name="Mavromatis K."/>
            <person name="Ovchinnikova G."/>
            <person name="Pati A."/>
            <person name="Chen A."/>
            <person name="Palaniappan K."/>
            <person name="Land M."/>
            <person name="Hauser L."/>
            <person name="Chang Y."/>
            <person name="Jeffries C."/>
            <person name="Tapia R."/>
            <person name="Brettin T."/>
            <person name="Detter J."/>
            <person name="Han C."/>
            <person name="Yasawong M."/>
            <person name="Rohde M."/>
            <person name="Tindall B."/>
            <person name="Goker M."/>
            <person name="Woyke T."/>
            <person name="Bristow J."/>
            <person name="Eisen J."/>
            <person name="Markowitz V."/>
            <person name="Hugenholtz P."/>
            <person name="Kyrpides N."/>
            <person name="Klenk H."/>
            <person name="Lapidus A."/>
        </authorList>
    </citation>
    <scope>NUCLEOTIDE SEQUENCE [LARGE SCALE GENOMIC DNA]</scope>
    <source>
        <strain evidence="11">DSM 9799 / CCM 4581 / KCTC 23876 / PAT</strain>
    </source>
</reference>
<dbReference type="FunFam" id="3.40.50.150:FF:000101">
    <property type="entry name" value="Thiopurine S-methyltransferase"/>
    <property type="match status" value="1"/>
</dbReference>
<dbReference type="eggNOG" id="COG0500">
    <property type="taxonomic scope" value="Bacteria"/>
</dbReference>